<gene>
    <name evidence="1" type="ORF">EAS64_03085</name>
</gene>
<keyword evidence="2" id="KW-1185">Reference proteome</keyword>
<comment type="caution">
    <text evidence="1">The sequence shown here is derived from an EMBL/GenBank/DDBJ whole genome shotgun (WGS) entry which is preliminary data.</text>
</comment>
<sequence>MIVRLLPADDRGHDLLTDSRPVFSFAASLGSPHNCTDGFLMAGNGKTAVCGTAAQAREAAGYAGSNACPVGTHPYSTAILQASAVTGKLTGTMYQFGVSCQMLGDLALFWANDAGTAVLGYFGYSPAGQSRSPLQTIGQFGLFTRGKFTPLPAPLESFQGRPSSTAW</sequence>
<dbReference type="AlphaFoldDB" id="A0A6P2C8W2"/>
<reference evidence="1 2" key="1">
    <citation type="submission" date="2018-11" db="EMBL/GenBank/DDBJ databases">
        <title>Trebonia kvetii gen.nov., sp.nov., a novel acidophilic actinobacterium, and proposal of the new actinobacterial family Treboniaceae fam. nov.</title>
        <authorList>
            <person name="Rapoport D."/>
            <person name="Sagova-Mareckova M."/>
            <person name="Sedlacek I."/>
            <person name="Provaznik J."/>
            <person name="Kralova S."/>
            <person name="Pavlinic D."/>
            <person name="Benes V."/>
            <person name="Kopecky J."/>
        </authorList>
    </citation>
    <scope>NUCLEOTIDE SEQUENCE [LARGE SCALE GENOMIC DNA]</scope>
    <source>
        <strain evidence="1 2">15Tr583</strain>
    </source>
</reference>
<protein>
    <submittedName>
        <fullName evidence="1">Uncharacterized protein</fullName>
    </submittedName>
</protein>
<organism evidence="1 2">
    <name type="scientific">Trebonia kvetii</name>
    <dbReference type="NCBI Taxonomy" id="2480626"/>
    <lineage>
        <taxon>Bacteria</taxon>
        <taxon>Bacillati</taxon>
        <taxon>Actinomycetota</taxon>
        <taxon>Actinomycetes</taxon>
        <taxon>Streptosporangiales</taxon>
        <taxon>Treboniaceae</taxon>
        <taxon>Trebonia</taxon>
    </lineage>
</organism>
<dbReference type="Proteomes" id="UP000460272">
    <property type="component" value="Unassembled WGS sequence"/>
</dbReference>
<proteinExistence type="predicted"/>
<dbReference type="EMBL" id="RPFW01000001">
    <property type="protein sequence ID" value="TVZ06421.1"/>
    <property type="molecule type" value="Genomic_DNA"/>
</dbReference>
<evidence type="ECO:0000313" key="2">
    <source>
        <dbReference type="Proteomes" id="UP000460272"/>
    </source>
</evidence>
<accession>A0A6P2C8W2</accession>
<evidence type="ECO:0000313" key="1">
    <source>
        <dbReference type="EMBL" id="TVZ06421.1"/>
    </source>
</evidence>
<dbReference type="RefSeq" id="WP_145851176.1">
    <property type="nucleotide sequence ID" value="NZ_RPFW01000001.1"/>
</dbReference>
<name>A0A6P2C8W2_9ACTN</name>